<proteinExistence type="predicted"/>
<accession>A0A834EKC0</accession>
<feature type="compositionally biased region" description="Basic residues" evidence="1">
    <location>
        <begin position="26"/>
        <end position="45"/>
    </location>
</feature>
<evidence type="ECO:0000313" key="3">
    <source>
        <dbReference type="Proteomes" id="UP000664940"/>
    </source>
</evidence>
<dbReference type="AlphaFoldDB" id="A0A834EKC0"/>
<comment type="caution">
    <text evidence="2">The sequence shown here is derived from an EMBL/GenBank/DDBJ whole genome shotgun (WGS) entry which is preliminary data.</text>
</comment>
<gene>
    <name evidence="2" type="ORF">HJG60_013145</name>
</gene>
<sequence length="45" mass="5366">MHLPIHRRAQGWVRKRGASYPLTWPGKKKRPKKMNPKKNTRKGMI</sequence>
<protein>
    <submittedName>
        <fullName evidence="2">M-phase phosphoprotein 8</fullName>
    </submittedName>
</protein>
<organism evidence="2 3">
    <name type="scientific">Phyllostomus discolor</name>
    <name type="common">pale spear-nosed bat</name>
    <dbReference type="NCBI Taxonomy" id="89673"/>
    <lineage>
        <taxon>Eukaryota</taxon>
        <taxon>Metazoa</taxon>
        <taxon>Chordata</taxon>
        <taxon>Craniata</taxon>
        <taxon>Vertebrata</taxon>
        <taxon>Euteleostomi</taxon>
        <taxon>Mammalia</taxon>
        <taxon>Eutheria</taxon>
        <taxon>Laurasiatheria</taxon>
        <taxon>Chiroptera</taxon>
        <taxon>Yangochiroptera</taxon>
        <taxon>Phyllostomidae</taxon>
        <taxon>Phyllostominae</taxon>
        <taxon>Phyllostomus</taxon>
    </lineage>
</organism>
<reference evidence="2 3" key="1">
    <citation type="journal article" date="2020" name="Nature">
        <title>Six reference-quality genomes reveal evolution of bat adaptations.</title>
        <authorList>
            <person name="Jebb D."/>
            <person name="Huang Z."/>
            <person name="Pippel M."/>
            <person name="Hughes G.M."/>
            <person name="Lavrichenko K."/>
            <person name="Devanna P."/>
            <person name="Winkler S."/>
            <person name="Jermiin L.S."/>
            <person name="Skirmuntt E.C."/>
            <person name="Katzourakis A."/>
            <person name="Burkitt-Gray L."/>
            <person name="Ray D.A."/>
            <person name="Sullivan K.A.M."/>
            <person name="Roscito J.G."/>
            <person name="Kirilenko B.M."/>
            <person name="Davalos L.M."/>
            <person name="Corthals A.P."/>
            <person name="Power M.L."/>
            <person name="Jones G."/>
            <person name="Ransome R.D."/>
            <person name="Dechmann D.K.N."/>
            <person name="Locatelli A.G."/>
            <person name="Puechmaille S.J."/>
            <person name="Fedrigo O."/>
            <person name="Jarvis E.D."/>
            <person name="Hiller M."/>
            <person name="Vernes S.C."/>
            <person name="Myers E.W."/>
            <person name="Teeling E.C."/>
        </authorList>
    </citation>
    <scope>NUCLEOTIDE SEQUENCE [LARGE SCALE GENOMIC DNA]</scope>
    <source>
        <strain evidence="2">Bat1K_MPI-CBG_1</strain>
    </source>
</reference>
<evidence type="ECO:0000256" key="1">
    <source>
        <dbReference type="SAM" id="MobiDB-lite"/>
    </source>
</evidence>
<name>A0A834EKC0_9CHIR</name>
<feature type="region of interest" description="Disordered" evidence="1">
    <location>
        <begin position="1"/>
        <end position="45"/>
    </location>
</feature>
<feature type="compositionally biased region" description="Basic residues" evidence="1">
    <location>
        <begin position="1"/>
        <end position="17"/>
    </location>
</feature>
<evidence type="ECO:0000313" key="2">
    <source>
        <dbReference type="EMBL" id="KAF6120401.1"/>
    </source>
</evidence>
<dbReference type="EMBL" id="JABVXQ010000003">
    <property type="protein sequence ID" value="KAF6120401.1"/>
    <property type="molecule type" value="Genomic_DNA"/>
</dbReference>
<dbReference type="Proteomes" id="UP000664940">
    <property type="component" value="Unassembled WGS sequence"/>
</dbReference>